<evidence type="ECO:0000256" key="1">
    <source>
        <dbReference type="ARBA" id="ARBA00004211"/>
    </source>
</evidence>
<organism evidence="11 12">
    <name type="scientific">Calicophoron daubneyi</name>
    <name type="common">Rumen fluke</name>
    <name type="synonym">Paramphistomum daubneyi</name>
    <dbReference type="NCBI Taxonomy" id="300641"/>
    <lineage>
        <taxon>Eukaryota</taxon>
        <taxon>Metazoa</taxon>
        <taxon>Spiralia</taxon>
        <taxon>Lophotrochozoa</taxon>
        <taxon>Platyhelminthes</taxon>
        <taxon>Trematoda</taxon>
        <taxon>Digenea</taxon>
        <taxon>Plagiorchiida</taxon>
        <taxon>Pronocephalata</taxon>
        <taxon>Paramphistomoidea</taxon>
        <taxon>Paramphistomidae</taxon>
        <taxon>Calicophoron</taxon>
    </lineage>
</organism>
<keyword evidence="3" id="KW-0813">Transport</keyword>
<proteinExistence type="inferred from homology"/>
<evidence type="ECO:0000313" key="11">
    <source>
        <dbReference type="EMBL" id="CAL5138695.1"/>
    </source>
</evidence>
<dbReference type="Gene3D" id="1.20.58.70">
    <property type="match status" value="1"/>
</dbReference>
<dbReference type="GO" id="GO:0048278">
    <property type="term" value="P:vesicle docking"/>
    <property type="evidence" value="ECO:0007669"/>
    <property type="project" value="TreeGrafter"/>
</dbReference>
<reference evidence="11" key="1">
    <citation type="submission" date="2024-06" db="EMBL/GenBank/DDBJ databases">
        <authorList>
            <person name="Liu X."/>
            <person name="Lenzi L."/>
            <person name="Haldenby T S."/>
            <person name="Uol C."/>
        </authorList>
    </citation>
    <scope>NUCLEOTIDE SEQUENCE</scope>
</reference>
<evidence type="ECO:0000256" key="6">
    <source>
        <dbReference type="ARBA" id="ARBA00023054"/>
    </source>
</evidence>
<dbReference type="Pfam" id="PF05739">
    <property type="entry name" value="SNARE"/>
    <property type="match status" value="1"/>
</dbReference>
<dbReference type="PANTHER" id="PTHR19957:SF3">
    <property type="entry name" value="SYNTAXIN-5"/>
    <property type="match status" value="1"/>
</dbReference>
<dbReference type="GO" id="GO:0006888">
    <property type="term" value="P:endoplasmic reticulum to Golgi vesicle-mediated transport"/>
    <property type="evidence" value="ECO:0007669"/>
    <property type="project" value="TreeGrafter"/>
</dbReference>
<protein>
    <recommendedName>
        <fullName evidence="10">t-SNARE coiled-coil homology domain-containing protein</fullName>
    </recommendedName>
</protein>
<dbReference type="InterPro" id="IPR045242">
    <property type="entry name" value="Syntaxin"/>
</dbReference>
<feature type="domain" description="T-SNARE coiled-coil homology" evidence="10">
    <location>
        <begin position="269"/>
        <end position="331"/>
    </location>
</feature>
<dbReference type="SMART" id="SM00397">
    <property type="entry name" value="t_SNARE"/>
    <property type="match status" value="1"/>
</dbReference>
<feature type="region of interest" description="Disordered" evidence="8">
    <location>
        <begin position="231"/>
        <end position="250"/>
    </location>
</feature>
<evidence type="ECO:0000256" key="2">
    <source>
        <dbReference type="ARBA" id="ARBA00009063"/>
    </source>
</evidence>
<comment type="subcellular location">
    <subcellularLocation>
        <location evidence="1">Membrane</location>
        <topology evidence="1">Single-pass type IV membrane protein</topology>
    </subcellularLocation>
</comment>
<dbReference type="GO" id="GO:0006886">
    <property type="term" value="P:intracellular protein transport"/>
    <property type="evidence" value="ECO:0007669"/>
    <property type="project" value="TreeGrafter"/>
</dbReference>
<accession>A0AAV2TN29</accession>
<dbReference type="SUPFAM" id="SSF47661">
    <property type="entry name" value="t-snare proteins"/>
    <property type="match status" value="1"/>
</dbReference>
<dbReference type="InterPro" id="IPR000727">
    <property type="entry name" value="T_SNARE_dom"/>
</dbReference>
<dbReference type="GO" id="GO:0000149">
    <property type="term" value="F:SNARE binding"/>
    <property type="evidence" value="ECO:0007669"/>
    <property type="project" value="TreeGrafter"/>
</dbReference>
<feature type="compositionally biased region" description="Basic and acidic residues" evidence="8">
    <location>
        <begin position="240"/>
        <end position="250"/>
    </location>
</feature>
<keyword evidence="4 9" id="KW-0812">Transmembrane</keyword>
<dbReference type="Proteomes" id="UP001497525">
    <property type="component" value="Unassembled WGS sequence"/>
</dbReference>
<dbReference type="GO" id="GO:0031201">
    <property type="term" value="C:SNARE complex"/>
    <property type="evidence" value="ECO:0007669"/>
    <property type="project" value="TreeGrafter"/>
</dbReference>
<comment type="caution">
    <text evidence="11">The sequence shown here is derived from an EMBL/GenBank/DDBJ whole genome shotgun (WGS) entry which is preliminary data.</text>
</comment>
<evidence type="ECO:0000259" key="10">
    <source>
        <dbReference type="PROSITE" id="PS50192"/>
    </source>
</evidence>
<comment type="similarity">
    <text evidence="2">Belongs to the syntaxin family.</text>
</comment>
<name>A0AAV2TN29_CALDB</name>
<sequence>MTSAVDRTADFVQSVQLVRSSRKLVNGIPNFRVAPDGGPVYQKLKSDMIPPPYPNGHVVPVDSQKNPASKRKAAIHRHSEFTQMAASIGRDLAATFGKLEQLNALARRQTLFDDHSSEIQRLSYVVKEDMADLNHRIAKLQSLSKSQDSTGKQQATHSHSVLMGLQTRLARMSNQFRSMLEQRSENLRTQAARRGKYTSMRPVAGDSVAAGAAQPQSVVIPSVLLRDDERARQEALSGEDGLRDSVRPRPDLEPDVKLAQQLSLVDQTDAYLASRADTMRSIEHTIVELGEIFQQLATMVHEQDESIRRIDANVDDAALSVEAGHSELVRYLRSISSNRWLMIKVFGVLLIFFVIFVVFFV</sequence>
<dbReference type="GO" id="GO:0000139">
    <property type="term" value="C:Golgi membrane"/>
    <property type="evidence" value="ECO:0007669"/>
    <property type="project" value="TreeGrafter"/>
</dbReference>
<keyword evidence="5 9" id="KW-1133">Transmembrane helix</keyword>
<dbReference type="AlphaFoldDB" id="A0AAV2TN29"/>
<evidence type="ECO:0000256" key="5">
    <source>
        <dbReference type="ARBA" id="ARBA00022989"/>
    </source>
</evidence>
<dbReference type="PROSITE" id="PS50192">
    <property type="entry name" value="T_SNARE"/>
    <property type="match status" value="1"/>
</dbReference>
<dbReference type="InterPro" id="IPR010989">
    <property type="entry name" value="SNARE"/>
</dbReference>
<keyword evidence="7 9" id="KW-0472">Membrane</keyword>
<dbReference type="CDD" id="cd15844">
    <property type="entry name" value="SNARE_syntaxin5"/>
    <property type="match status" value="1"/>
</dbReference>
<keyword evidence="6" id="KW-0175">Coiled coil</keyword>
<evidence type="ECO:0000256" key="8">
    <source>
        <dbReference type="SAM" id="MobiDB-lite"/>
    </source>
</evidence>
<dbReference type="PANTHER" id="PTHR19957">
    <property type="entry name" value="SYNTAXIN"/>
    <property type="match status" value="1"/>
</dbReference>
<evidence type="ECO:0000256" key="7">
    <source>
        <dbReference type="ARBA" id="ARBA00023136"/>
    </source>
</evidence>
<dbReference type="GO" id="GO:0005484">
    <property type="term" value="F:SNAP receptor activity"/>
    <property type="evidence" value="ECO:0007669"/>
    <property type="project" value="TreeGrafter"/>
</dbReference>
<evidence type="ECO:0000256" key="4">
    <source>
        <dbReference type="ARBA" id="ARBA00022692"/>
    </source>
</evidence>
<evidence type="ECO:0000313" key="12">
    <source>
        <dbReference type="Proteomes" id="UP001497525"/>
    </source>
</evidence>
<evidence type="ECO:0000256" key="9">
    <source>
        <dbReference type="SAM" id="Phobius"/>
    </source>
</evidence>
<dbReference type="GO" id="GO:0006906">
    <property type="term" value="P:vesicle fusion"/>
    <property type="evidence" value="ECO:0007669"/>
    <property type="project" value="TreeGrafter"/>
</dbReference>
<evidence type="ECO:0000256" key="3">
    <source>
        <dbReference type="ARBA" id="ARBA00022448"/>
    </source>
</evidence>
<gene>
    <name evidence="11" type="ORF">CDAUBV1_LOCUS13510</name>
</gene>
<feature type="transmembrane region" description="Helical" evidence="9">
    <location>
        <begin position="340"/>
        <end position="360"/>
    </location>
</feature>
<dbReference type="EMBL" id="CAXLJL010000512">
    <property type="protein sequence ID" value="CAL5138695.1"/>
    <property type="molecule type" value="Genomic_DNA"/>
</dbReference>